<dbReference type="EMBL" id="LSDK01000117">
    <property type="protein sequence ID" value="KXB74590.1"/>
    <property type="molecule type" value="Genomic_DNA"/>
</dbReference>
<dbReference type="PATRIC" id="fig|322095.3.peg.1641"/>
<proteinExistence type="predicted"/>
<dbReference type="OrthoDB" id="1111796at2"/>
<gene>
    <name evidence="1" type="ORF">HMPREF3185_01665</name>
</gene>
<dbReference type="STRING" id="322095.HMPREF3185_01665"/>
<protein>
    <recommendedName>
        <fullName evidence="3">Outer membrane insertion signal domain protein</fullName>
    </recommendedName>
</protein>
<accession>A0A134B3S9</accession>
<sequence>MAKYSHLLPLLLALLFAYDLGAQTYYRSEEPHCTAPKDSTTLLGLDVVGEGFFRNDEYASDLVADYTLPGYRLRANLSYRPETHLPIELRLGVYNLYYWGATRYPAALAYQDLPYWRGDGDRYTRLRLLPYFQASIQPVAGWAILLGHLQGGAKHRLIEPLYNPELNLTADPEMGLQIRYEGQRTRLDTWVDWQSFIFRGDKHQEAFVFGLSTAQAFDFSPTDRLELQLQAIAHHRGGVLNERADTVHTWLNAALGAVYSHQFAFPKHPLTLQAGLYGLAYSQRGEHYASDKGWGVLATAGLSWRRWQTELSHFYGHDFISPLGIPFAQSVGRAGRSHLLTHHPRYTAWQGSYRIIESEAYTFGVSGGLYIHPHSSHSTSSFIEAYLSISPHFTLLRRQGQ</sequence>
<dbReference type="Proteomes" id="UP000070224">
    <property type="component" value="Unassembled WGS sequence"/>
</dbReference>
<keyword evidence="2" id="KW-1185">Reference proteome</keyword>
<comment type="caution">
    <text evidence="1">The sequence shown here is derived from an EMBL/GenBank/DDBJ whole genome shotgun (WGS) entry which is preliminary data.</text>
</comment>
<evidence type="ECO:0000313" key="2">
    <source>
        <dbReference type="Proteomes" id="UP000070224"/>
    </source>
</evidence>
<dbReference type="AlphaFoldDB" id="A0A134B3S9"/>
<organism evidence="1 2">
    <name type="scientific">Porphyromonas somerae</name>
    <dbReference type="NCBI Taxonomy" id="322095"/>
    <lineage>
        <taxon>Bacteria</taxon>
        <taxon>Pseudomonadati</taxon>
        <taxon>Bacteroidota</taxon>
        <taxon>Bacteroidia</taxon>
        <taxon>Bacteroidales</taxon>
        <taxon>Porphyromonadaceae</taxon>
        <taxon>Porphyromonas</taxon>
    </lineage>
</organism>
<dbReference type="RefSeq" id="WP_060935790.1">
    <property type="nucleotide sequence ID" value="NZ_KQ960459.1"/>
</dbReference>
<evidence type="ECO:0000313" key="1">
    <source>
        <dbReference type="EMBL" id="KXB74590.1"/>
    </source>
</evidence>
<evidence type="ECO:0008006" key="3">
    <source>
        <dbReference type="Google" id="ProtNLM"/>
    </source>
</evidence>
<reference evidence="2" key="1">
    <citation type="submission" date="2016-01" db="EMBL/GenBank/DDBJ databases">
        <authorList>
            <person name="Mitreva M."/>
            <person name="Pepin K.H."/>
            <person name="Mihindukulasuriya K.A."/>
            <person name="Fulton R."/>
            <person name="Fronick C."/>
            <person name="O'Laughlin M."/>
            <person name="Miner T."/>
            <person name="Herter B."/>
            <person name="Rosa B.A."/>
            <person name="Cordes M."/>
            <person name="Tomlinson C."/>
            <person name="Wollam A."/>
            <person name="Palsikar V.B."/>
            <person name="Mardis E.R."/>
            <person name="Wilson R.K."/>
        </authorList>
    </citation>
    <scope>NUCLEOTIDE SEQUENCE [LARGE SCALE GENOMIC DNA]</scope>
    <source>
        <strain evidence="2">KA00683</strain>
    </source>
</reference>
<name>A0A134B3S9_9PORP</name>